<gene>
    <name evidence="2" type="ORF">PBY51_017032</name>
</gene>
<feature type="region of interest" description="Disordered" evidence="1">
    <location>
        <begin position="23"/>
        <end position="45"/>
    </location>
</feature>
<evidence type="ECO:0000256" key="1">
    <source>
        <dbReference type="SAM" id="MobiDB-lite"/>
    </source>
</evidence>
<comment type="caution">
    <text evidence="2">The sequence shown here is derived from an EMBL/GenBank/DDBJ whole genome shotgun (WGS) entry which is preliminary data.</text>
</comment>
<proteinExistence type="predicted"/>
<dbReference type="EMBL" id="JAUZQC010000026">
    <property type="protein sequence ID" value="KAK5847944.1"/>
    <property type="molecule type" value="Genomic_DNA"/>
</dbReference>
<keyword evidence="3" id="KW-1185">Reference proteome</keyword>
<reference evidence="2 3" key="1">
    <citation type="journal article" date="2023" name="Genes (Basel)">
        <title>Chromosome-Level Genome Assembly and Circadian Gene Repertoire of the Patagonia Blennie Eleginops maclovinus-The Closest Ancestral Proxy of Antarctic Cryonotothenioids.</title>
        <authorList>
            <person name="Cheng C.C."/>
            <person name="Rivera-Colon A.G."/>
            <person name="Minhas B.F."/>
            <person name="Wilson L."/>
            <person name="Rayamajhi N."/>
            <person name="Vargas-Chacoff L."/>
            <person name="Catchen J.M."/>
        </authorList>
    </citation>
    <scope>NUCLEOTIDE SEQUENCE [LARGE SCALE GENOMIC DNA]</scope>
    <source>
        <strain evidence="2">JMC-PN-2008</strain>
    </source>
</reference>
<evidence type="ECO:0000313" key="3">
    <source>
        <dbReference type="Proteomes" id="UP001346869"/>
    </source>
</evidence>
<evidence type="ECO:0000313" key="2">
    <source>
        <dbReference type="EMBL" id="KAK5847944.1"/>
    </source>
</evidence>
<sequence>MSLCTDAPTDLFIRIKRQWTKQTAKTAARSSQIRGREETQPKGSSKKMFTANFDFHVIAVSFHTDLLCRFLK</sequence>
<name>A0AAN7WSU6_ELEMC</name>
<accession>A0AAN7WSU6</accession>
<organism evidence="2 3">
    <name type="scientific">Eleginops maclovinus</name>
    <name type="common">Patagonian blennie</name>
    <name type="synonym">Eleginus maclovinus</name>
    <dbReference type="NCBI Taxonomy" id="56733"/>
    <lineage>
        <taxon>Eukaryota</taxon>
        <taxon>Metazoa</taxon>
        <taxon>Chordata</taxon>
        <taxon>Craniata</taxon>
        <taxon>Vertebrata</taxon>
        <taxon>Euteleostomi</taxon>
        <taxon>Actinopterygii</taxon>
        <taxon>Neopterygii</taxon>
        <taxon>Teleostei</taxon>
        <taxon>Neoteleostei</taxon>
        <taxon>Acanthomorphata</taxon>
        <taxon>Eupercaria</taxon>
        <taxon>Perciformes</taxon>
        <taxon>Notothenioidei</taxon>
        <taxon>Eleginopidae</taxon>
        <taxon>Eleginops</taxon>
    </lineage>
</organism>
<protein>
    <submittedName>
        <fullName evidence="2">Uncharacterized protein</fullName>
    </submittedName>
</protein>
<reference evidence="2 3" key="2">
    <citation type="journal article" date="2023" name="Mol. Biol. Evol.">
        <title>Genomics of Secondarily Temperate Adaptation in the Only Non-Antarctic Icefish.</title>
        <authorList>
            <person name="Rivera-Colon A.G."/>
            <person name="Rayamajhi N."/>
            <person name="Minhas B.F."/>
            <person name="Madrigal G."/>
            <person name="Bilyk K.T."/>
            <person name="Yoon V."/>
            <person name="Hune M."/>
            <person name="Gregory S."/>
            <person name="Cheng C.H.C."/>
            <person name="Catchen J.M."/>
        </authorList>
    </citation>
    <scope>NUCLEOTIDE SEQUENCE [LARGE SCALE GENOMIC DNA]</scope>
    <source>
        <strain evidence="2">JMC-PN-2008</strain>
    </source>
</reference>
<dbReference type="Proteomes" id="UP001346869">
    <property type="component" value="Unassembled WGS sequence"/>
</dbReference>
<feature type="compositionally biased region" description="Polar residues" evidence="1">
    <location>
        <begin position="23"/>
        <end position="33"/>
    </location>
</feature>
<dbReference type="AlphaFoldDB" id="A0AAN7WSU6"/>